<dbReference type="AlphaFoldDB" id="A0A8J4DAU5"/>
<feature type="non-terminal residue" evidence="3">
    <location>
        <position position="1"/>
    </location>
</feature>
<dbReference type="InterPro" id="IPR013320">
    <property type="entry name" value="ConA-like_dom_sf"/>
</dbReference>
<evidence type="ECO:0000313" key="3">
    <source>
        <dbReference type="EMBL" id="GIL98476.1"/>
    </source>
</evidence>
<dbReference type="InterPro" id="IPR013189">
    <property type="entry name" value="Glyco_hydro_32_C"/>
</dbReference>
<dbReference type="Proteomes" id="UP000722791">
    <property type="component" value="Unassembled WGS sequence"/>
</dbReference>
<proteinExistence type="predicted"/>
<feature type="region of interest" description="Disordered" evidence="1">
    <location>
        <begin position="1"/>
        <end position="44"/>
    </location>
</feature>
<comment type="caution">
    <text evidence="3">The sequence shown here is derived from an EMBL/GenBank/DDBJ whole genome shotgun (WGS) entry which is preliminary data.</text>
</comment>
<dbReference type="SUPFAM" id="SSF49899">
    <property type="entry name" value="Concanavalin A-like lectins/glucanases"/>
    <property type="match status" value="1"/>
</dbReference>
<evidence type="ECO:0000259" key="2">
    <source>
        <dbReference type="Pfam" id="PF08244"/>
    </source>
</evidence>
<feature type="compositionally biased region" description="Low complexity" evidence="1">
    <location>
        <begin position="12"/>
        <end position="28"/>
    </location>
</feature>
<evidence type="ECO:0000256" key="1">
    <source>
        <dbReference type="SAM" id="MobiDB-lite"/>
    </source>
</evidence>
<accession>A0A8J4DAU5</accession>
<sequence length="133" mass="13653">SPPVGLKVPDPAAAAAAWESGNRSSGSDNGDEGDGSGGFSDSSPQRVAVLGTSLQALVDHSVLEAFGGCGRARVTSRFYPAGEDVAWGVQAYARFSLRQAPTAPAAPPPPLLAPRQRAMVGFQSAVYRLEDGI</sequence>
<gene>
    <name evidence="3" type="ORF">Vretimale_3801</name>
</gene>
<dbReference type="Pfam" id="PF08244">
    <property type="entry name" value="Glyco_hydro_32C"/>
    <property type="match status" value="1"/>
</dbReference>
<protein>
    <recommendedName>
        <fullName evidence="2">Glycosyl hydrolase family 32 C-terminal domain-containing protein</fullName>
    </recommendedName>
</protein>
<dbReference type="Gene3D" id="2.60.120.560">
    <property type="entry name" value="Exo-inulinase, domain 1"/>
    <property type="match status" value="1"/>
</dbReference>
<reference evidence="3" key="1">
    <citation type="journal article" date="2021" name="Proc. Natl. Acad. Sci. U.S.A.">
        <title>Three genomes in the algal genus Volvox reveal the fate of a haploid sex-determining region after a transition to homothallism.</title>
        <authorList>
            <person name="Yamamoto K."/>
            <person name="Hamaji T."/>
            <person name="Kawai-Toyooka H."/>
            <person name="Matsuzaki R."/>
            <person name="Takahashi F."/>
            <person name="Nishimura Y."/>
            <person name="Kawachi M."/>
            <person name="Noguchi H."/>
            <person name="Minakuchi Y."/>
            <person name="Umen J.G."/>
            <person name="Toyoda A."/>
            <person name="Nozaki H."/>
        </authorList>
    </citation>
    <scope>NUCLEOTIDE SEQUENCE</scope>
    <source>
        <strain evidence="3">NIES-3785</strain>
    </source>
</reference>
<name>A0A8J4DAU5_9CHLO</name>
<feature type="domain" description="Glycosyl hydrolase family 32 C-terminal" evidence="2">
    <location>
        <begin position="52"/>
        <end position="84"/>
    </location>
</feature>
<organism evidence="3 4">
    <name type="scientific">Volvox reticuliferus</name>
    <dbReference type="NCBI Taxonomy" id="1737510"/>
    <lineage>
        <taxon>Eukaryota</taxon>
        <taxon>Viridiplantae</taxon>
        <taxon>Chlorophyta</taxon>
        <taxon>core chlorophytes</taxon>
        <taxon>Chlorophyceae</taxon>
        <taxon>CS clade</taxon>
        <taxon>Chlamydomonadales</taxon>
        <taxon>Volvocaceae</taxon>
        <taxon>Volvox</taxon>
    </lineage>
</organism>
<evidence type="ECO:0000313" key="4">
    <source>
        <dbReference type="Proteomes" id="UP000722791"/>
    </source>
</evidence>
<dbReference type="EMBL" id="BNCQ01000005">
    <property type="protein sequence ID" value="GIL98476.1"/>
    <property type="molecule type" value="Genomic_DNA"/>
</dbReference>